<dbReference type="GO" id="GO:0016567">
    <property type="term" value="P:protein ubiquitination"/>
    <property type="evidence" value="ECO:0007669"/>
    <property type="project" value="TreeGrafter"/>
</dbReference>
<feature type="region of interest" description="Disordered" evidence="7">
    <location>
        <begin position="444"/>
        <end position="524"/>
    </location>
</feature>
<dbReference type="STRING" id="1220162.K1VQ10"/>
<feature type="domain" description="RING-type" evidence="9">
    <location>
        <begin position="386"/>
        <end position="413"/>
    </location>
</feature>
<feature type="compositionally biased region" description="Gly residues" evidence="7">
    <location>
        <begin position="751"/>
        <end position="775"/>
    </location>
</feature>
<evidence type="ECO:0000256" key="7">
    <source>
        <dbReference type="SAM" id="MobiDB-lite"/>
    </source>
</evidence>
<feature type="region of interest" description="Disordered" evidence="7">
    <location>
        <begin position="104"/>
        <end position="156"/>
    </location>
</feature>
<dbReference type="InterPro" id="IPR001841">
    <property type="entry name" value="Znf_RING"/>
</dbReference>
<dbReference type="PROSITE" id="PS50089">
    <property type="entry name" value="ZF_RING_2"/>
    <property type="match status" value="1"/>
</dbReference>
<evidence type="ECO:0000256" key="5">
    <source>
        <dbReference type="ARBA" id="ARBA00022833"/>
    </source>
</evidence>
<dbReference type="PANTHER" id="PTHR15067">
    <property type="entry name" value="E3 UBIQUITIN-PROTEIN LIGASE RNF8"/>
    <property type="match status" value="1"/>
</dbReference>
<dbReference type="Pfam" id="PF00498">
    <property type="entry name" value="FHA"/>
    <property type="match status" value="1"/>
</dbReference>
<evidence type="ECO:0000259" key="8">
    <source>
        <dbReference type="PROSITE" id="PS50006"/>
    </source>
</evidence>
<dbReference type="Proteomes" id="UP000006757">
    <property type="component" value="Unassembled WGS sequence"/>
</dbReference>
<evidence type="ECO:0000256" key="1">
    <source>
        <dbReference type="ARBA" id="ARBA00022679"/>
    </source>
</evidence>
<dbReference type="OrthoDB" id="687730at2759"/>
<feature type="compositionally biased region" description="Low complexity" evidence="7">
    <location>
        <begin position="776"/>
        <end position="804"/>
    </location>
</feature>
<evidence type="ECO:0000259" key="9">
    <source>
        <dbReference type="PROSITE" id="PS50089"/>
    </source>
</evidence>
<dbReference type="Gene3D" id="2.60.200.20">
    <property type="match status" value="1"/>
</dbReference>
<dbReference type="GO" id="GO:0032153">
    <property type="term" value="C:cell division site"/>
    <property type="evidence" value="ECO:0007669"/>
    <property type="project" value="TreeGrafter"/>
</dbReference>
<dbReference type="HOGENOM" id="CLU_351673_0_0_1"/>
<feature type="compositionally biased region" description="Low complexity" evidence="7">
    <location>
        <begin position="651"/>
        <end position="714"/>
    </location>
</feature>
<keyword evidence="4" id="KW-0833">Ubl conjugation pathway</keyword>
<feature type="compositionally biased region" description="Basic and acidic residues" evidence="7">
    <location>
        <begin position="639"/>
        <end position="649"/>
    </location>
</feature>
<evidence type="ECO:0000256" key="6">
    <source>
        <dbReference type="PROSITE-ProRule" id="PRU00175"/>
    </source>
</evidence>
<dbReference type="InterPro" id="IPR013083">
    <property type="entry name" value="Znf_RING/FYVE/PHD"/>
</dbReference>
<feature type="region of interest" description="Disordered" evidence="7">
    <location>
        <begin position="558"/>
        <end position="582"/>
    </location>
</feature>
<dbReference type="FunFam" id="2.60.200.20:FF:000044">
    <property type="entry name" value="Chromosome 8, whole genome shotgun sequence"/>
    <property type="match status" value="1"/>
</dbReference>
<protein>
    <submittedName>
        <fullName evidence="10">Uncharacterized protein</fullName>
    </submittedName>
</protein>
<dbReference type="GO" id="GO:0008270">
    <property type="term" value="F:zinc ion binding"/>
    <property type="evidence" value="ECO:0007669"/>
    <property type="project" value="UniProtKB-KW"/>
</dbReference>
<keyword evidence="3 6" id="KW-0863">Zinc-finger</keyword>
<feature type="region of interest" description="Disordered" evidence="7">
    <location>
        <begin position="606"/>
        <end position="836"/>
    </location>
</feature>
<dbReference type="SUPFAM" id="SSF49879">
    <property type="entry name" value="SMAD/FHA domain"/>
    <property type="match status" value="1"/>
</dbReference>
<dbReference type="eggNOG" id="KOG3872">
    <property type="taxonomic scope" value="Eukaryota"/>
</dbReference>
<feature type="compositionally biased region" description="Low complexity" evidence="7">
    <location>
        <begin position="262"/>
        <end position="271"/>
    </location>
</feature>
<feature type="compositionally biased region" description="Polar residues" evidence="7">
    <location>
        <begin position="467"/>
        <end position="479"/>
    </location>
</feature>
<dbReference type="InParanoid" id="K1VQ10"/>
<organism evidence="10 11">
    <name type="scientific">Trichosporon asahii var. asahii (strain CBS 8904)</name>
    <name type="common">Yeast</name>
    <dbReference type="NCBI Taxonomy" id="1220162"/>
    <lineage>
        <taxon>Eukaryota</taxon>
        <taxon>Fungi</taxon>
        <taxon>Dikarya</taxon>
        <taxon>Basidiomycota</taxon>
        <taxon>Agaricomycotina</taxon>
        <taxon>Tremellomycetes</taxon>
        <taxon>Trichosporonales</taxon>
        <taxon>Trichosporonaceae</taxon>
        <taxon>Trichosporon</taxon>
    </lineage>
</organism>
<keyword evidence="1" id="KW-0808">Transferase</keyword>
<dbReference type="SUPFAM" id="SSF57850">
    <property type="entry name" value="RING/U-box"/>
    <property type="match status" value="1"/>
</dbReference>
<keyword evidence="11" id="KW-1185">Reference proteome</keyword>
<dbReference type="Gene3D" id="3.30.40.10">
    <property type="entry name" value="Zinc/RING finger domain, C3HC4 (zinc finger)"/>
    <property type="match status" value="1"/>
</dbReference>
<accession>K1VQ10</accession>
<feature type="compositionally biased region" description="Polar residues" evidence="7">
    <location>
        <begin position="130"/>
        <end position="147"/>
    </location>
</feature>
<gene>
    <name evidence="10" type="ORF">A1Q2_04088</name>
</gene>
<keyword evidence="5" id="KW-0862">Zinc</keyword>
<dbReference type="AlphaFoldDB" id="K1VQ10"/>
<feature type="domain" description="FHA" evidence="8">
    <location>
        <begin position="278"/>
        <end position="331"/>
    </location>
</feature>
<evidence type="ECO:0000256" key="4">
    <source>
        <dbReference type="ARBA" id="ARBA00022786"/>
    </source>
</evidence>
<dbReference type="InterPro" id="IPR008984">
    <property type="entry name" value="SMAD_FHA_dom_sf"/>
</dbReference>
<feature type="compositionally biased region" description="Polar residues" evidence="7">
    <location>
        <begin position="716"/>
        <end position="725"/>
    </location>
</feature>
<evidence type="ECO:0000313" key="10">
    <source>
        <dbReference type="EMBL" id="EKD01527.1"/>
    </source>
</evidence>
<dbReference type="GO" id="GO:0000151">
    <property type="term" value="C:ubiquitin ligase complex"/>
    <property type="evidence" value="ECO:0007669"/>
    <property type="project" value="TreeGrafter"/>
</dbReference>
<dbReference type="EMBL" id="AMBO01000313">
    <property type="protein sequence ID" value="EKD01527.1"/>
    <property type="molecule type" value="Genomic_DNA"/>
</dbReference>
<name>K1VQ10_TRIAC</name>
<evidence type="ECO:0000256" key="2">
    <source>
        <dbReference type="ARBA" id="ARBA00022723"/>
    </source>
</evidence>
<dbReference type="GO" id="GO:0061630">
    <property type="term" value="F:ubiquitin protein ligase activity"/>
    <property type="evidence" value="ECO:0007669"/>
    <property type="project" value="TreeGrafter"/>
</dbReference>
<keyword evidence="2" id="KW-0479">Metal-binding</keyword>
<reference evidence="10 11" key="1">
    <citation type="journal article" date="2012" name="Eukaryot. Cell">
        <title>Genome sequence of the Trichosporon asahii environmental strain CBS 8904.</title>
        <authorList>
            <person name="Yang R.Y."/>
            <person name="Li H.T."/>
            <person name="Zhu H."/>
            <person name="Zhou G.P."/>
            <person name="Wang M."/>
            <person name="Wang L."/>
        </authorList>
    </citation>
    <scope>NUCLEOTIDE SEQUENCE [LARGE SCALE GENOMIC DNA]</scope>
    <source>
        <strain evidence="10 11">CBS 8904</strain>
    </source>
</reference>
<feature type="compositionally biased region" description="Polar residues" evidence="7">
    <location>
        <begin position="75"/>
        <end position="84"/>
    </location>
</feature>
<proteinExistence type="predicted"/>
<feature type="compositionally biased region" description="Low complexity" evidence="7">
    <location>
        <begin position="509"/>
        <end position="524"/>
    </location>
</feature>
<evidence type="ECO:0000313" key="11">
    <source>
        <dbReference type="Proteomes" id="UP000006757"/>
    </source>
</evidence>
<evidence type="ECO:0000256" key="3">
    <source>
        <dbReference type="ARBA" id="ARBA00022771"/>
    </source>
</evidence>
<feature type="region of interest" description="Disordered" evidence="7">
    <location>
        <begin position="1"/>
        <end position="31"/>
    </location>
</feature>
<sequence>MLTSLIAHQAPSPPPSHIIHARSLSSSYPEHEPQHRWADHWFAMARPAGRTSSPHAHGHGAASPPTRPSALPGVTPTSPRSSFLGSFMRTRSRAQSVTNAVAGAVRGHRVGSPTVEHPNPLSVDGGEVSRSVSSPQAGNGPSTSNGQDPVVIPPVDPSLRRTHRIRLVPVLETNRSFTFAPVLRKMGVMHVPPGILPSIAAASVSDTGPLVNGRPPPLILKIGRFTERSNTGANGANGAVTGGSPGVVGAAGDAAAGGGAAANGAANGTSPQPQPASVPGGGGGDIVSARAAFKSKVVSRAHAEIWCEPGGKFYIRDTASSSGTFLNHIRLSSPNVQSRPQLLKDGDVLQLGVDYQGGTEEMYRCVKMRVEIGRDWQQRGNNEFNPCSHVFHYKCIRPLLVQHHPGFSCPLCRTFANLEEDVETEDAWEIASRRASIISRRNSNHSIRLPPAGDSPNAAPREAPGDPSTSVGFGENNASIDELLAASSSQPSEDGRDGEQPPLARQTTAVGAAGAPGAPSAAPAGADLIDLRSTLGAEPEDDDMAAAVNAAADSVAADTSTTSSASPMSIAGGGSNHLTTPSRDREFTLNATTPLNDVFLSTLVLQPGGQGSESSLSHAEVRESPILEEDEPPLSPDSRGSRTDFESPMHSRPTSQRPSRPSSASFPPSRSSSNPPAPRTAASAVSAVSAGASGLSGLSGASSAAANGDSRAGSIATGSNASLSTPARDASGQLQIPSGPVSALSGPSHGVLGGSLGGGALGLAGTGTGAVGGLGSPLSLNSLNPSLNPSSGSSISESPFSTPLLVPGGGSERKEQGAVSAVSSLPAGPASPPQHA</sequence>
<feature type="region of interest" description="Disordered" evidence="7">
    <location>
        <begin position="258"/>
        <end position="283"/>
    </location>
</feature>
<dbReference type="InterPro" id="IPR000253">
    <property type="entry name" value="FHA_dom"/>
</dbReference>
<dbReference type="GO" id="GO:0005829">
    <property type="term" value="C:cytosol"/>
    <property type="evidence" value="ECO:0007669"/>
    <property type="project" value="TreeGrafter"/>
</dbReference>
<dbReference type="GO" id="GO:0006511">
    <property type="term" value="P:ubiquitin-dependent protein catabolic process"/>
    <property type="evidence" value="ECO:0007669"/>
    <property type="project" value="TreeGrafter"/>
</dbReference>
<dbReference type="PANTHER" id="PTHR15067:SF7">
    <property type="entry name" value="E3 UBIQUITIN-PROTEIN LIGASE DMA1-RELATED"/>
    <property type="match status" value="1"/>
</dbReference>
<comment type="caution">
    <text evidence="10">The sequence shown here is derived from an EMBL/GenBank/DDBJ whole genome shotgun (WGS) entry which is preliminary data.</text>
</comment>
<feature type="region of interest" description="Disordered" evidence="7">
    <location>
        <begin position="48"/>
        <end position="84"/>
    </location>
</feature>
<dbReference type="SMART" id="SM00240">
    <property type="entry name" value="FHA"/>
    <property type="match status" value="1"/>
</dbReference>
<dbReference type="PROSITE" id="PS50006">
    <property type="entry name" value="FHA_DOMAIN"/>
    <property type="match status" value="1"/>
</dbReference>